<name>A0A2N5S244_9BASI</name>
<dbReference type="InterPro" id="IPR018520">
    <property type="entry name" value="UPP_synth-like_CS"/>
</dbReference>
<evidence type="ECO:0000256" key="2">
    <source>
        <dbReference type="ARBA" id="ARBA00022679"/>
    </source>
</evidence>
<dbReference type="GO" id="GO:0005811">
    <property type="term" value="C:lipid droplet"/>
    <property type="evidence" value="ECO:0007669"/>
    <property type="project" value="TreeGrafter"/>
</dbReference>
<evidence type="ECO:0000256" key="4">
    <source>
        <dbReference type="RuleBase" id="RU363018"/>
    </source>
</evidence>
<dbReference type="SUPFAM" id="SSF64005">
    <property type="entry name" value="Undecaprenyl diphosphate synthase"/>
    <property type="match status" value="1"/>
</dbReference>
<evidence type="ECO:0000256" key="1">
    <source>
        <dbReference type="ARBA" id="ARBA00005432"/>
    </source>
</evidence>
<comment type="caution">
    <text evidence="5">The sequence shown here is derived from an EMBL/GenBank/DDBJ whole genome shotgun (WGS) entry which is preliminary data.</text>
</comment>
<dbReference type="AlphaFoldDB" id="A0A2N5S244"/>
<sequence length="377" mass="42929">MSGKHNTPRLGNMHDELIRALQKPEGISGLKKTHANIRKPKARKNHLKVQHTLVKILEMLMKILDSSTLQKLRKKVVDLTPVALYPIARTLTIEALKLGPIPKHISFIMDGNRRYSREQGISIQQGHFRGFESLKRLLEFLLRIGVLHITVYAFAIDNYRRTAEEFEKLMDMGKSKMLEICERGELFERFGIRVRMVGRVDLLPPDVQVLVARVQALTAKNNRGVINIAFSYSAQEEIASAITETVQETTHQRLSASSINMDTVASHLYTTHTPPLDMLVRSSGVNRISDYLLWQLIINSSKYVKDDKGERKDGSDHSSQVDLERDITEGAAYHIVPTHWPNFGMDDMVPIILKWQLGEFRKFLGLTTETQVGNLLK</sequence>
<dbReference type="STRING" id="200324.A0A2N5S244"/>
<dbReference type="EC" id="2.5.1.-" evidence="4"/>
<dbReference type="EMBL" id="PGCI01001140">
    <property type="protein sequence ID" value="PLW07310.1"/>
    <property type="molecule type" value="Genomic_DNA"/>
</dbReference>
<dbReference type="NCBIfam" id="TIGR00055">
    <property type="entry name" value="uppS"/>
    <property type="match status" value="1"/>
</dbReference>
<keyword evidence="7" id="KW-1185">Reference proteome</keyword>
<dbReference type="Gene3D" id="3.40.1180.10">
    <property type="entry name" value="Decaprenyl diphosphate synthase-like"/>
    <property type="match status" value="1"/>
</dbReference>
<evidence type="ECO:0000313" key="5">
    <source>
        <dbReference type="EMBL" id="PLW07310.1"/>
    </source>
</evidence>
<dbReference type="GO" id="GO:0016020">
    <property type="term" value="C:membrane"/>
    <property type="evidence" value="ECO:0007669"/>
    <property type="project" value="TreeGrafter"/>
</dbReference>
<dbReference type="Proteomes" id="UP000235388">
    <property type="component" value="Unassembled WGS sequence"/>
</dbReference>
<dbReference type="PANTHER" id="PTHR10291:SF43">
    <property type="entry name" value="DEHYDRODOLICHYL DIPHOSPHATE SYNTHASE COMPLEX SUBUNIT DHDDS"/>
    <property type="match status" value="1"/>
</dbReference>
<keyword evidence="2 4" id="KW-0808">Transferase</keyword>
<gene>
    <name evidence="6" type="ORF">PCANC_26016</name>
    <name evidence="5" type="ORF">PCASD_25129</name>
</gene>
<dbReference type="Pfam" id="PF01255">
    <property type="entry name" value="Prenyltransf"/>
    <property type="match status" value="1"/>
</dbReference>
<dbReference type="InterPro" id="IPR036424">
    <property type="entry name" value="UPP_synth-like_sf"/>
</dbReference>
<dbReference type="EMBL" id="PGCJ01000623">
    <property type="protein sequence ID" value="PLW25366.1"/>
    <property type="molecule type" value="Genomic_DNA"/>
</dbReference>
<organism evidence="5 8">
    <name type="scientific">Puccinia coronata f. sp. avenae</name>
    <dbReference type="NCBI Taxonomy" id="200324"/>
    <lineage>
        <taxon>Eukaryota</taxon>
        <taxon>Fungi</taxon>
        <taxon>Dikarya</taxon>
        <taxon>Basidiomycota</taxon>
        <taxon>Pucciniomycotina</taxon>
        <taxon>Pucciniomycetes</taxon>
        <taxon>Pucciniales</taxon>
        <taxon>Pucciniaceae</taxon>
        <taxon>Puccinia</taxon>
    </lineage>
</organism>
<dbReference type="PANTHER" id="PTHR10291">
    <property type="entry name" value="DEHYDRODOLICHYL DIPHOSPHATE SYNTHASE FAMILY MEMBER"/>
    <property type="match status" value="1"/>
</dbReference>
<reference evidence="7 8" key="1">
    <citation type="submission" date="2017-11" db="EMBL/GenBank/DDBJ databases">
        <title>De novo assembly and phasing of dikaryotic genomes from two isolates of Puccinia coronata f. sp. avenae, the causal agent of oat crown rust.</title>
        <authorList>
            <person name="Miller M.E."/>
            <person name="Zhang Y."/>
            <person name="Omidvar V."/>
            <person name="Sperschneider J."/>
            <person name="Schwessinger B."/>
            <person name="Raley C."/>
            <person name="Palmer J.M."/>
            <person name="Garnica D."/>
            <person name="Upadhyaya N."/>
            <person name="Rathjen J."/>
            <person name="Taylor J.M."/>
            <person name="Park R.F."/>
            <person name="Dodds P.N."/>
            <person name="Hirsch C.D."/>
            <person name="Kianian S.F."/>
            <person name="Figueroa M."/>
        </authorList>
    </citation>
    <scope>NUCLEOTIDE SEQUENCE [LARGE SCALE GENOMIC DNA]</scope>
    <source>
        <strain evidence="6">12NC29</strain>
        <strain evidence="5">12SD80</strain>
    </source>
</reference>
<proteinExistence type="inferred from homology"/>
<dbReference type="InterPro" id="IPR001441">
    <property type="entry name" value="UPP_synth-like"/>
</dbReference>
<dbReference type="CDD" id="cd00475">
    <property type="entry name" value="Cis_IPPS"/>
    <property type="match status" value="1"/>
</dbReference>
<dbReference type="Proteomes" id="UP000235392">
    <property type="component" value="Unassembled WGS sequence"/>
</dbReference>
<dbReference type="PROSITE" id="PS01066">
    <property type="entry name" value="UPP_SYNTHASE"/>
    <property type="match status" value="1"/>
</dbReference>
<dbReference type="FunFam" id="3.40.1180.10:FF:000005">
    <property type="entry name" value="Alkyl transferase"/>
    <property type="match status" value="1"/>
</dbReference>
<evidence type="ECO:0000313" key="7">
    <source>
        <dbReference type="Proteomes" id="UP000235388"/>
    </source>
</evidence>
<comment type="similarity">
    <text evidence="1 4">Belongs to the UPP synthase family.</text>
</comment>
<dbReference type="GO" id="GO:0005783">
    <property type="term" value="C:endoplasmic reticulum"/>
    <property type="evidence" value="ECO:0007669"/>
    <property type="project" value="TreeGrafter"/>
</dbReference>
<dbReference type="OrthoDB" id="2498258at2759"/>
<keyword evidence="3" id="KW-0460">Magnesium</keyword>
<dbReference type="GO" id="GO:1904423">
    <property type="term" value="C:dehydrodolichyl diphosphate synthase complex"/>
    <property type="evidence" value="ECO:0007669"/>
    <property type="project" value="TreeGrafter"/>
</dbReference>
<accession>A0A2N5S244</accession>
<evidence type="ECO:0000313" key="8">
    <source>
        <dbReference type="Proteomes" id="UP000235392"/>
    </source>
</evidence>
<protein>
    <recommendedName>
        <fullName evidence="4">Alkyl transferase</fullName>
        <ecNumber evidence="4">2.5.1.-</ecNumber>
    </recommendedName>
</protein>
<dbReference type="GO" id="GO:0016094">
    <property type="term" value="P:polyprenol biosynthetic process"/>
    <property type="evidence" value="ECO:0007669"/>
    <property type="project" value="TreeGrafter"/>
</dbReference>
<evidence type="ECO:0000256" key="3">
    <source>
        <dbReference type="ARBA" id="ARBA00022842"/>
    </source>
</evidence>
<evidence type="ECO:0000313" key="6">
    <source>
        <dbReference type="EMBL" id="PLW25366.1"/>
    </source>
</evidence>
<dbReference type="GO" id="GO:0045547">
    <property type="term" value="F:ditrans,polycis-polyprenyl diphosphate synthase [(2E,6E)-farnesyl diphosphate specific] activity"/>
    <property type="evidence" value="ECO:0007669"/>
    <property type="project" value="TreeGrafter"/>
</dbReference>